<dbReference type="Pfam" id="PF14441">
    <property type="entry name" value="OTT_1508_deam"/>
    <property type="match status" value="1"/>
</dbReference>
<dbReference type="AlphaFoldDB" id="A0A8H5MLT7"/>
<accession>A0A8H5MLT7</accession>
<dbReference type="InterPro" id="IPR027796">
    <property type="entry name" value="OTT_1508_deam-like"/>
</dbReference>
<dbReference type="InterPro" id="IPR031348">
    <property type="entry name" value="PigL_N"/>
</dbReference>
<feature type="domain" description="Azaphilone pigments biosynthesis cluster protein L N-terminal" evidence="1">
    <location>
        <begin position="509"/>
        <end position="715"/>
    </location>
</feature>
<evidence type="ECO:0000259" key="1">
    <source>
        <dbReference type="Pfam" id="PF17111"/>
    </source>
</evidence>
<dbReference type="Pfam" id="PF17111">
    <property type="entry name" value="PigL_N"/>
    <property type="match status" value="1"/>
</dbReference>
<evidence type="ECO:0000313" key="2">
    <source>
        <dbReference type="EMBL" id="KAF5534816.1"/>
    </source>
</evidence>
<sequence length="913" mass="102727">MSISQAWQSETFGGLSSHQLELLYEPVLLEVALRDVGTLPTYPSESQSTGKYKADMLDLKAFQFYVNKMAQICDNERGGDTVSALAILRGSVGPNYVFGFNSKDTRDLKRTQNFVQALLDLVGKNTEGLQTAALGKRVLWFILSFNMSRLKEYLRLLEKAVQECLENCKRRNEDETSEPFQSLLFLVDKCNFKLDVSESNTEDKSISDCETLIKAITNLEQAGINQIISQRAKDGEMTRSEPWCKLRHFLGRWLSYRKAALGIVAVSERWPELFLDFEITMVPSGSRIPNPILRSDLSSEIIIQHIVAEDQSQDSQLLQAADDLKQMGIDDIISAVHVSRKFRPLLHAEVLVYEYLLSNEQTALECYWNRWNYIGGSKPTCRLCHYYFEALEGDKPSVRSSHNNLYRNWRLPDCYEESLSKARDELLSRLARRLRADARSSLGGLSKLLCLEAQRALVSKKLFYVKRPKFSLDEGSEVTEGWAVQTTNLIGIMILSEASCAKRRLIMGDPLSVASGLIAVVTATLQSSKVLYETIQSFRNHRTAVLDLLRELKDLGSVLKPLQDHVRTGETAFLPLKIPLIQCRQACVDFQVLIEQNSRRTRGEARTSLRDWAKLMYMNGDIVSFKELLAGYKGTIAIALADANLRSSQVTLEVLNDYKNLICDTKLDLEKHLNDIDSKLQDIVSQGARTEAAQGHVRLRKFEKEKESTERCLEYLKHLLEEINGMSFQPVLTESSSNTAVMSISADNMTLADSLTISTLKTCSYNLADTIDRLESHRGNTEENLRLKDLVQDLNQKVDPGANRETLQNELESTKQCLSVCDRASEWASSGRVHVVEDISVGNDGKQICVSTLGDLFNIKGARAGHGSIQFFGSVSEGSLNEVLRSQNQRQYVRNEGTVEEECLGGGYTQSTR</sequence>
<gene>
    <name evidence="2" type="ORF">FNAPI_12244</name>
</gene>
<dbReference type="EMBL" id="JAAOAO010000617">
    <property type="protein sequence ID" value="KAF5534816.1"/>
    <property type="molecule type" value="Genomic_DNA"/>
</dbReference>
<reference evidence="2 3" key="1">
    <citation type="submission" date="2020-05" db="EMBL/GenBank/DDBJ databases">
        <title>Identification and distribution of gene clusters putatively required for synthesis of sphingolipid metabolism inhibitors in phylogenetically diverse species of the filamentous fungus Fusarium.</title>
        <authorList>
            <person name="Kim H.-S."/>
            <person name="Busman M."/>
            <person name="Brown D.W."/>
            <person name="Divon H."/>
            <person name="Uhlig S."/>
            <person name="Proctor R.H."/>
        </authorList>
    </citation>
    <scope>NUCLEOTIDE SEQUENCE [LARGE SCALE GENOMIC DNA]</scope>
    <source>
        <strain evidence="2 3">NRRL 25196</strain>
    </source>
</reference>
<organism evidence="2 3">
    <name type="scientific">Fusarium napiforme</name>
    <dbReference type="NCBI Taxonomy" id="42672"/>
    <lineage>
        <taxon>Eukaryota</taxon>
        <taxon>Fungi</taxon>
        <taxon>Dikarya</taxon>
        <taxon>Ascomycota</taxon>
        <taxon>Pezizomycotina</taxon>
        <taxon>Sordariomycetes</taxon>
        <taxon>Hypocreomycetidae</taxon>
        <taxon>Hypocreales</taxon>
        <taxon>Nectriaceae</taxon>
        <taxon>Fusarium</taxon>
        <taxon>Fusarium fujikuroi species complex</taxon>
    </lineage>
</organism>
<dbReference type="PANTHER" id="PTHR42037">
    <property type="match status" value="1"/>
</dbReference>
<protein>
    <recommendedName>
        <fullName evidence="1">Azaphilone pigments biosynthesis cluster protein L N-terminal domain-containing protein</fullName>
    </recommendedName>
</protein>
<comment type="caution">
    <text evidence="2">The sequence shown here is derived from an EMBL/GenBank/DDBJ whole genome shotgun (WGS) entry which is preliminary data.</text>
</comment>
<keyword evidence="3" id="KW-1185">Reference proteome</keyword>
<proteinExistence type="predicted"/>
<dbReference type="Proteomes" id="UP000574317">
    <property type="component" value="Unassembled WGS sequence"/>
</dbReference>
<dbReference type="PANTHER" id="PTHR42037:SF1">
    <property type="match status" value="1"/>
</dbReference>
<name>A0A8H5MLT7_9HYPO</name>
<evidence type="ECO:0000313" key="3">
    <source>
        <dbReference type="Proteomes" id="UP000574317"/>
    </source>
</evidence>